<evidence type="ECO:0000256" key="4">
    <source>
        <dbReference type="ARBA" id="ARBA00023273"/>
    </source>
</evidence>
<dbReference type="AlphaFoldDB" id="A0A3P8QZ50"/>
<dbReference type="STRING" id="8154.ENSACLP00000034479"/>
<dbReference type="GO" id="GO:0036126">
    <property type="term" value="C:sperm flagellum"/>
    <property type="evidence" value="ECO:0007669"/>
    <property type="project" value="TreeGrafter"/>
</dbReference>
<accession>A0A3P8QZ50</accession>
<dbReference type="Gene3D" id="1.10.238.10">
    <property type="entry name" value="EF-hand"/>
    <property type="match status" value="1"/>
</dbReference>
<evidence type="ECO:0000256" key="3">
    <source>
        <dbReference type="ARBA" id="ARBA00022737"/>
    </source>
</evidence>
<reference evidence="7" key="2">
    <citation type="submission" date="2025-08" db="UniProtKB">
        <authorList>
            <consortium name="Ensembl"/>
        </authorList>
    </citation>
    <scope>IDENTIFICATION</scope>
</reference>
<dbReference type="Proteomes" id="UP000265100">
    <property type="component" value="Chromosome 12"/>
</dbReference>
<dbReference type="SUPFAM" id="SSF69322">
    <property type="entry name" value="Tricorn protease domain 2"/>
    <property type="match status" value="1"/>
</dbReference>
<evidence type="ECO:0000256" key="1">
    <source>
        <dbReference type="ARBA" id="ARBA00004138"/>
    </source>
</evidence>
<dbReference type="Bgee" id="ENSACLG00000023338">
    <property type="expression patterns" value="Expressed in testis"/>
</dbReference>
<evidence type="ECO:0000256" key="5">
    <source>
        <dbReference type="ARBA" id="ARBA00040994"/>
    </source>
</evidence>
<dbReference type="SUPFAM" id="SSF50978">
    <property type="entry name" value="WD40 repeat-like"/>
    <property type="match status" value="1"/>
</dbReference>
<keyword evidence="8" id="KW-1185">Reference proteome</keyword>
<dbReference type="OrthoDB" id="4899631at2759"/>
<dbReference type="Ensembl" id="ENSACLT00000035300.2">
    <property type="protein sequence ID" value="ENSACLP00000034479.2"/>
    <property type="gene ID" value="ENSACLG00000023338.2"/>
</dbReference>
<comment type="subcellular location">
    <subcellularLocation>
        <location evidence="1">Cell projection</location>
        <location evidence="1">Cilium</location>
    </subcellularLocation>
</comment>
<dbReference type="GeneTree" id="ENSGT00390000013370"/>
<dbReference type="PANTHER" id="PTHR13720:SF13">
    <property type="entry name" value="CILIA- AND FLAGELLA-ASSOCIATED PROTEIN 251"/>
    <property type="match status" value="1"/>
</dbReference>
<feature type="compositionally biased region" description="Acidic residues" evidence="6">
    <location>
        <begin position="865"/>
        <end position="876"/>
    </location>
</feature>
<evidence type="ECO:0000256" key="6">
    <source>
        <dbReference type="SAM" id="MobiDB-lite"/>
    </source>
</evidence>
<gene>
    <name evidence="7" type="primary">CFAP251</name>
</gene>
<dbReference type="OMA" id="YYAQIRA"/>
<keyword evidence="4" id="KW-0966">Cell projection</keyword>
<feature type="compositionally biased region" description="Basic and acidic residues" evidence="6">
    <location>
        <begin position="8"/>
        <end position="37"/>
    </location>
</feature>
<dbReference type="InterPro" id="IPR011992">
    <property type="entry name" value="EF-hand-dom_pair"/>
</dbReference>
<name>A0A3P8QZ50_ASTCA</name>
<dbReference type="InterPro" id="IPR015943">
    <property type="entry name" value="WD40/YVTN_repeat-like_dom_sf"/>
</dbReference>
<dbReference type="InterPro" id="IPR001680">
    <property type="entry name" value="WD40_rpt"/>
</dbReference>
<sequence length="925" mass="103506">MEPPTSYEAEKHPVVGQEQDRGEAGKDKEKENSDIPRRTGQSQVYTATRDTLFSKKTTDAEAHVLVSMSQSVFIFECNLKVFVCFTSHILGNTLNLSFIQSLDFICGMSPALPVFTLQDQDELVLLYAAAHVGIIYNHTSKSRHMLKGHSHSISSMCVSEDRRWIATADRGPNGMVIIWDSYSGIPVNTLFDCHPDAGVIAIAFSSDTKHLATLGTEEFQVSMAAQGCHNIKFPPSYCKTRPIESTSSNSKSLFWPSPTGGHSKKYCLLLHVSCDLHLPVPNLSLSVCLHSCIVTCNTESHICFYNGKFTLLARYTELNLDAIVSISFSKEWIRRQQEYRLDFKPLITRYTNLLYYSVHLITRIVLDEDYEPIHALTCHPSQSAVVTGNHGGILEMWDYSSKVRSGRKVFNTEKQIQCVTFDPKGLYLAVGFASGAVHILNARTLESEQEEALHYTKDSIQLITFSSDSKYLATADAGKAVSVFHLITKEGSLPQWMHLGRIHSHYKPIKDLLFGVHLDSTQPRLLSLGMDCQLVEYDLENSSMDRLVILSSERIEQSGVPMCMTWYPPLTAEQFLLIITDQYKMRLFNSTTKMCRSTLQGPTYGSPIKKIVVLPKSEKADTNSYYLAFITMEKVSLGLQILPLDGNPYKSNALICHSAGVSAFACSYDGRFIFTAGGADCTVLSWEINLNVLEAAAALGGKDMVPFYNLLEGGRDGKFYREMEDFFYYCQVHHQGVDSMEKRQVSCKIPLSEVSSLMRALGYYPTEQEIEDMQNEVKFSKYAETGKYVNDVDLEEFIKLYVNHRPAFSISSSDLVRAFWALGKVDSTGQPVLQRQELIELLQVRGEHMTEEEVVECFTALLGLDDVEEEEEEEEGGGLSEPKSGHSEYTLDSVIPSEISVETFTGQILGFTSSAEQSSKSSPPE</sequence>
<reference evidence="7" key="3">
    <citation type="submission" date="2025-09" db="UniProtKB">
        <authorList>
            <consortium name="Ensembl"/>
        </authorList>
    </citation>
    <scope>IDENTIFICATION</scope>
</reference>
<dbReference type="PANTHER" id="PTHR13720">
    <property type="entry name" value="WD-40 REPEAT PROTEIN"/>
    <property type="match status" value="1"/>
</dbReference>
<organism evidence="7 8">
    <name type="scientific">Astatotilapia calliptera</name>
    <name type="common">Eastern happy</name>
    <name type="synonym">Chromis callipterus</name>
    <dbReference type="NCBI Taxonomy" id="8154"/>
    <lineage>
        <taxon>Eukaryota</taxon>
        <taxon>Metazoa</taxon>
        <taxon>Chordata</taxon>
        <taxon>Craniata</taxon>
        <taxon>Vertebrata</taxon>
        <taxon>Euteleostomi</taxon>
        <taxon>Actinopterygii</taxon>
        <taxon>Neopterygii</taxon>
        <taxon>Teleostei</taxon>
        <taxon>Neoteleostei</taxon>
        <taxon>Acanthomorphata</taxon>
        <taxon>Ovalentaria</taxon>
        <taxon>Cichlomorphae</taxon>
        <taxon>Cichliformes</taxon>
        <taxon>Cichlidae</taxon>
        <taxon>African cichlids</taxon>
        <taxon>Pseudocrenilabrinae</taxon>
        <taxon>Haplochromini</taxon>
        <taxon>Astatotilapia</taxon>
    </lineage>
</organism>
<keyword evidence="2" id="KW-0853">WD repeat</keyword>
<feature type="region of interest" description="Disordered" evidence="6">
    <location>
        <begin position="865"/>
        <end position="892"/>
    </location>
</feature>
<dbReference type="InterPro" id="IPR050630">
    <property type="entry name" value="WD_repeat_EMAP"/>
</dbReference>
<dbReference type="Pfam" id="PF00400">
    <property type="entry name" value="WD40"/>
    <property type="match status" value="2"/>
</dbReference>
<evidence type="ECO:0000313" key="7">
    <source>
        <dbReference type="Ensembl" id="ENSACLP00000034479.2"/>
    </source>
</evidence>
<evidence type="ECO:0000313" key="8">
    <source>
        <dbReference type="Proteomes" id="UP000265100"/>
    </source>
</evidence>
<proteinExistence type="predicted"/>
<dbReference type="SUPFAM" id="SSF47473">
    <property type="entry name" value="EF-hand"/>
    <property type="match status" value="1"/>
</dbReference>
<evidence type="ECO:0000256" key="2">
    <source>
        <dbReference type="ARBA" id="ARBA00022574"/>
    </source>
</evidence>
<reference evidence="7" key="1">
    <citation type="submission" date="2018-05" db="EMBL/GenBank/DDBJ databases">
        <authorList>
            <person name="Datahose"/>
        </authorList>
    </citation>
    <scope>NUCLEOTIDE SEQUENCE</scope>
</reference>
<dbReference type="SMART" id="SM00320">
    <property type="entry name" value="WD40"/>
    <property type="match status" value="6"/>
</dbReference>
<keyword evidence="3" id="KW-0677">Repeat</keyword>
<protein>
    <recommendedName>
        <fullName evidence="5">Cilia- and flagella-associated protein 251</fullName>
    </recommendedName>
</protein>
<feature type="region of interest" description="Disordered" evidence="6">
    <location>
        <begin position="1"/>
        <end position="41"/>
    </location>
</feature>
<dbReference type="InterPro" id="IPR036322">
    <property type="entry name" value="WD40_repeat_dom_sf"/>
</dbReference>
<dbReference type="Gene3D" id="2.130.10.10">
    <property type="entry name" value="YVTN repeat-like/Quinoprotein amine dehydrogenase"/>
    <property type="match status" value="2"/>
</dbReference>